<dbReference type="GO" id="GO:0005886">
    <property type="term" value="C:plasma membrane"/>
    <property type="evidence" value="ECO:0007669"/>
    <property type="project" value="TreeGrafter"/>
</dbReference>
<gene>
    <name evidence="10" type="primary">NCAS0E03180</name>
    <name evidence="10" type="ordered locus">NCAS_0E03180</name>
</gene>
<feature type="transmembrane region" description="Helical" evidence="9">
    <location>
        <begin position="290"/>
        <end position="312"/>
    </location>
</feature>
<dbReference type="eggNOG" id="ENOG502QQ8Y">
    <property type="taxonomic scope" value="Eukaryota"/>
</dbReference>
<evidence type="ECO:0000256" key="2">
    <source>
        <dbReference type="ARBA" id="ARBA00008974"/>
    </source>
</evidence>
<evidence type="ECO:0000256" key="6">
    <source>
        <dbReference type="ARBA" id="ARBA00022989"/>
    </source>
</evidence>
<name>G0VFW9_NAUCA</name>
<accession>G0VFW9</accession>
<dbReference type="KEGG" id="ncs:NCAS_0E03180"/>
<dbReference type="OrthoDB" id="2116389at2759"/>
<dbReference type="OMA" id="SAIANWW"/>
<organism evidence="10 11">
    <name type="scientific">Naumovozyma castellii</name>
    <name type="common">Yeast</name>
    <name type="synonym">Saccharomyces castellii</name>
    <dbReference type="NCBI Taxonomy" id="27288"/>
    <lineage>
        <taxon>Eukaryota</taxon>
        <taxon>Fungi</taxon>
        <taxon>Dikarya</taxon>
        <taxon>Ascomycota</taxon>
        <taxon>Saccharomycotina</taxon>
        <taxon>Saccharomycetes</taxon>
        <taxon>Saccharomycetales</taxon>
        <taxon>Saccharomycetaceae</taxon>
        <taxon>Naumovozyma</taxon>
    </lineage>
</organism>
<evidence type="ECO:0000256" key="8">
    <source>
        <dbReference type="PIRNR" id="PIRNR002744"/>
    </source>
</evidence>
<evidence type="ECO:0000313" key="10">
    <source>
        <dbReference type="EMBL" id="CCC70388.1"/>
    </source>
</evidence>
<reference key="2">
    <citation type="submission" date="2011-08" db="EMBL/GenBank/DDBJ databases">
        <title>Genome sequence of Naumovozyma castellii.</title>
        <authorList>
            <person name="Gordon J.L."/>
            <person name="Armisen D."/>
            <person name="Proux-Wera E."/>
            <person name="OhEigeartaigh S.S."/>
            <person name="Byrne K.P."/>
            <person name="Wolfe K.H."/>
        </authorList>
    </citation>
    <scope>NUCLEOTIDE SEQUENCE</scope>
    <source>
        <strain>Type strain:CBS 4309</strain>
    </source>
</reference>
<dbReference type="InParanoid" id="G0VFW9"/>
<feature type="transmembrane region" description="Helical" evidence="9">
    <location>
        <begin position="113"/>
        <end position="131"/>
    </location>
</feature>
<dbReference type="RefSeq" id="XP_003676745.1">
    <property type="nucleotide sequence ID" value="XM_003676697.1"/>
</dbReference>
<dbReference type="PANTHER" id="PTHR31806:SF1">
    <property type="entry name" value="PURINE-CYTOSINE PERMEASE FCY2-RELATED"/>
    <property type="match status" value="1"/>
</dbReference>
<reference evidence="10 11" key="1">
    <citation type="journal article" date="2011" name="Proc. Natl. Acad. Sci. U.S.A.">
        <title>Evolutionary erosion of yeast sex chromosomes by mating-type switching accidents.</title>
        <authorList>
            <person name="Gordon J.L."/>
            <person name="Armisen D."/>
            <person name="Proux-Wera E."/>
            <person name="Oheigeartaigh S.S."/>
            <person name="Byrne K.P."/>
            <person name="Wolfe K.H."/>
        </authorList>
    </citation>
    <scope>NUCLEOTIDE SEQUENCE [LARGE SCALE GENOMIC DNA]</scope>
    <source>
        <strain evidence="11">ATCC 76901 / BCRC 22586 / CBS 4309 / NBRC 1992 / NRRL Y-12630</strain>
    </source>
</reference>
<sequence length="523" mass="57231">MDKLFSSFKTTDLEKQDPAFVANEAISNDTTSEDDFSKTVSSEASNIAFLQKIATRLNAETRGIEPVRDDEKTDANIWNPCMLWYSANFVISAYAVGALGPMVFGLNFGITSLTIVFFNIIGVVPVAYFSLFGPELGLRQMVLSRYLVGNIVGRFFSFINCIACVGWCVLNSICSAQLLNMVNLHGHRCPFWAGIMVVVLGTILVTFFGIKVITAFERWSWVPNLAVFLVIIARLHKSGQFSGGKWTSGPTTAGNVLSLGCVAYGYAGAWATYSADYTVYMPRNTNKVKLFFGLCVALTVPLCFTMILGAAVGMGGVNNATWAKYYSSNGIGGLTYEVLVPNSVHGFGEFCCVLLALSTIANNTPNMYTLGFSFQAIWEPLARVPRAFCTLFGNAAVFVVGCCACYYFDSFMEKFMDTLAYYGAIYISLGMAEHLIFRKCSFKAYDVKDWKTFSKLPIGIAGGVGFFVAAFGVALGMCQSYWVGEIGRRIGKDGGDVGFEMGAAWGFIAYVLVRPLELKYFGR</sequence>
<feature type="transmembrane region" description="Helical" evidence="9">
    <location>
        <begin position="497"/>
        <end position="513"/>
    </location>
</feature>
<evidence type="ECO:0000256" key="4">
    <source>
        <dbReference type="ARBA" id="ARBA00022553"/>
    </source>
</evidence>
<feature type="transmembrane region" description="Helical" evidence="9">
    <location>
        <begin position="82"/>
        <end position="106"/>
    </location>
</feature>
<feature type="transmembrane region" description="Helical" evidence="9">
    <location>
        <begin position="219"/>
        <end position="236"/>
    </location>
</feature>
<dbReference type="EMBL" id="HE576756">
    <property type="protein sequence ID" value="CCC70388.1"/>
    <property type="molecule type" value="Genomic_DNA"/>
</dbReference>
<feature type="transmembrane region" description="Helical" evidence="9">
    <location>
        <begin position="344"/>
        <end position="363"/>
    </location>
</feature>
<dbReference type="AlphaFoldDB" id="G0VFW9"/>
<feature type="transmembrane region" description="Helical" evidence="9">
    <location>
        <begin position="458"/>
        <end position="477"/>
    </location>
</feature>
<protein>
    <recommendedName>
        <fullName evidence="12">Purine-cytosine permease</fullName>
    </recommendedName>
</protein>
<evidence type="ECO:0000256" key="1">
    <source>
        <dbReference type="ARBA" id="ARBA00004141"/>
    </source>
</evidence>
<dbReference type="FunFam" id="1.10.4160.10:FF:000002">
    <property type="entry name" value="Purine-cytosine permease fcyB"/>
    <property type="match status" value="1"/>
</dbReference>
<proteinExistence type="inferred from homology"/>
<keyword evidence="4" id="KW-0597">Phosphoprotein</keyword>
<keyword evidence="3 8" id="KW-0813">Transport</keyword>
<keyword evidence="5 9" id="KW-0812">Transmembrane</keyword>
<evidence type="ECO:0000256" key="7">
    <source>
        <dbReference type="ARBA" id="ARBA00023136"/>
    </source>
</evidence>
<evidence type="ECO:0000313" key="11">
    <source>
        <dbReference type="Proteomes" id="UP000001640"/>
    </source>
</evidence>
<feature type="transmembrane region" description="Helical" evidence="9">
    <location>
        <begin position="419"/>
        <end position="437"/>
    </location>
</feature>
<dbReference type="GO" id="GO:0015856">
    <property type="term" value="P:cytosine transport"/>
    <property type="evidence" value="ECO:0007669"/>
    <property type="project" value="UniProtKB-ARBA"/>
</dbReference>
<dbReference type="GO" id="GO:0000329">
    <property type="term" value="C:fungal-type vacuole membrane"/>
    <property type="evidence" value="ECO:0007669"/>
    <property type="project" value="TreeGrafter"/>
</dbReference>
<evidence type="ECO:0000256" key="5">
    <source>
        <dbReference type="ARBA" id="ARBA00022692"/>
    </source>
</evidence>
<feature type="transmembrane region" description="Helical" evidence="9">
    <location>
        <begin position="384"/>
        <end position="407"/>
    </location>
</feature>
<feature type="transmembrane region" description="Helical" evidence="9">
    <location>
        <begin position="191"/>
        <end position="213"/>
    </location>
</feature>
<comment type="subcellular location">
    <subcellularLocation>
        <location evidence="1">Membrane</location>
        <topology evidence="1">Multi-pass membrane protein</topology>
    </subcellularLocation>
</comment>
<evidence type="ECO:0000256" key="3">
    <source>
        <dbReference type="ARBA" id="ARBA00022448"/>
    </source>
</evidence>
<dbReference type="PANTHER" id="PTHR31806">
    <property type="entry name" value="PURINE-CYTOSINE PERMEASE FCY2-RELATED"/>
    <property type="match status" value="1"/>
</dbReference>
<dbReference type="HOGENOM" id="CLU_026016_2_2_1"/>
<dbReference type="Proteomes" id="UP000001640">
    <property type="component" value="Chromosome 5"/>
</dbReference>
<dbReference type="Pfam" id="PF02133">
    <property type="entry name" value="Transp_cyt_pur"/>
    <property type="match status" value="1"/>
</dbReference>
<feature type="transmembrane region" description="Helical" evidence="9">
    <location>
        <begin position="151"/>
        <end position="170"/>
    </location>
</feature>
<dbReference type="PIRSF" id="PIRSF002744">
    <property type="entry name" value="Pur-cyt_permease"/>
    <property type="match status" value="1"/>
</dbReference>
<comment type="similarity">
    <text evidence="2 8">Belongs to the purine-cytosine permease (2.A.39) family.</text>
</comment>
<dbReference type="Gene3D" id="1.10.4160.10">
    <property type="entry name" value="Hydantoin permease"/>
    <property type="match status" value="1"/>
</dbReference>
<keyword evidence="11" id="KW-1185">Reference proteome</keyword>
<dbReference type="InterPro" id="IPR026030">
    <property type="entry name" value="Pur-cyt_permease_Fcy2/21/22"/>
</dbReference>
<keyword evidence="6 9" id="KW-1133">Transmembrane helix</keyword>
<evidence type="ECO:0008006" key="12">
    <source>
        <dbReference type="Google" id="ProtNLM"/>
    </source>
</evidence>
<dbReference type="GO" id="GO:0015205">
    <property type="term" value="F:nucleobase transmembrane transporter activity"/>
    <property type="evidence" value="ECO:0007669"/>
    <property type="project" value="TreeGrafter"/>
</dbReference>
<dbReference type="InterPro" id="IPR001248">
    <property type="entry name" value="Pur-cyt_permease"/>
</dbReference>
<keyword evidence="7 8" id="KW-0472">Membrane</keyword>
<evidence type="ECO:0000256" key="9">
    <source>
        <dbReference type="SAM" id="Phobius"/>
    </source>
</evidence>
<dbReference type="GeneID" id="96904017"/>